<evidence type="ECO:0000259" key="2">
    <source>
        <dbReference type="Pfam" id="PF04892"/>
    </source>
</evidence>
<feature type="transmembrane region" description="Helical" evidence="1">
    <location>
        <begin position="12"/>
        <end position="34"/>
    </location>
</feature>
<keyword evidence="1" id="KW-0812">Transmembrane</keyword>
<evidence type="ECO:0000256" key="1">
    <source>
        <dbReference type="SAM" id="Phobius"/>
    </source>
</evidence>
<evidence type="ECO:0000313" key="3">
    <source>
        <dbReference type="EMBL" id="MFC4102625.1"/>
    </source>
</evidence>
<reference evidence="4" key="1">
    <citation type="journal article" date="2019" name="Int. J. Syst. Evol. Microbiol.">
        <title>The Global Catalogue of Microorganisms (GCM) 10K type strain sequencing project: providing services to taxonomists for standard genome sequencing and annotation.</title>
        <authorList>
            <consortium name="The Broad Institute Genomics Platform"/>
            <consortium name="The Broad Institute Genome Sequencing Center for Infectious Disease"/>
            <person name="Wu L."/>
            <person name="Ma J."/>
        </authorList>
    </citation>
    <scope>NUCLEOTIDE SEQUENCE [LARGE SCALE GENOMIC DNA]</scope>
    <source>
        <strain evidence="4">IBRC-M 10987</strain>
    </source>
</reference>
<dbReference type="PANTHER" id="PTHR36834:SF1">
    <property type="entry name" value="INTEGRAL MEMBRANE PROTEIN"/>
    <property type="match status" value="1"/>
</dbReference>
<dbReference type="EMBL" id="JBHSAM010000034">
    <property type="protein sequence ID" value="MFC4102625.1"/>
    <property type="molecule type" value="Genomic_DNA"/>
</dbReference>
<sequence length="474" mass="53458">MSIQEIFGKVMVYLAPAAAAILALLSAAGLYLLLQRKKHGAGTWQMSRLHKPFIGVLLLGYLLVVFGLTGLSRTANYAGATNFHLFSGYMEAWNNYSIFSFQLIVFNILMFVPLGILLPLLTGKLSRFRGLFAASLGTTLLIETIQLVTARGIFELDDLFHNTLGSVIGYHLYMLGTRIYQERRLRLAELTKRLAIPVAIGVLFFGTHLVYVGKDFGNMRIHPVYGTDMSGVTITTSIPFSHTASTSSVYKNEHSLNRKRGQAIAHQLQDKLGLPPIEWEGRDGANLQFHFKESDGTRYIFTYFVLDGSWDLFDDHYHPEEHPAAVAAHEARAQAEAIMKSLALLPTAARMTVTENGEYDWRLPEQAYSPRDRWDGYARLSLKTDGGISAIQYGFMSNRYVRDVPIMSPTEALDQIHKGRFDQVYAFRQGDQLDITSYELSYVYDTKGYYQPVYAFEGVVNGENLWLLQIDARR</sequence>
<keyword evidence="1" id="KW-0472">Membrane</keyword>
<dbReference type="Pfam" id="PF04892">
    <property type="entry name" value="VanZ"/>
    <property type="match status" value="1"/>
</dbReference>
<dbReference type="Proteomes" id="UP001595715">
    <property type="component" value="Unassembled WGS sequence"/>
</dbReference>
<dbReference type="RefSeq" id="WP_377721245.1">
    <property type="nucleotide sequence ID" value="NZ_JBHSAM010000034.1"/>
</dbReference>
<protein>
    <submittedName>
        <fullName evidence="3">VanZ family protein</fullName>
    </submittedName>
</protein>
<gene>
    <name evidence="3" type="ORF">ACFOZ8_23670</name>
</gene>
<feature type="transmembrane region" description="Helical" evidence="1">
    <location>
        <begin position="195"/>
        <end position="213"/>
    </location>
</feature>
<name>A0ABV8K9B6_9BACL</name>
<feature type="transmembrane region" description="Helical" evidence="1">
    <location>
        <begin position="130"/>
        <end position="153"/>
    </location>
</feature>
<comment type="caution">
    <text evidence="3">The sequence shown here is derived from an EMBL/GenBank/DDBJ whole genome shotgun (WGS) entry which is preliminary data.</text>
</comment>
<feature type="transmembrane region" description="Helical" evidence="1">
    <location>
        <begin position="159"/>
        <end position="175"/>
    </location>
</feature>
<dbReference type="PANTHER" id="PTHR36834">
    <property type="entry name" value="MEMBRANE PROTEIN-RELATED"/>
    <property type="match status" value="1"/>
</dbReference>
<feature type="transmembrane region" description="Helical" evidence="1">
    <location>
        <begin position="54"/>
        <end position="76"/>
    </location>
</feature>
<evidence type="ECO:0000313" key="4">
    <source>
        <dbReference type="Proteomes" id="UP001595715"/>
    </source>
</evidence>
<feature type="transmembrane region" description="Helical" evidence="1">
    <location>
        <begin position="96"/>
        <end position="118"/>
    </location>
</feature>
<accession>A0ABV8K9B6</accession>
<feature type="domain" description="VanZ-like" evidence="2">
    <location>
        <begin position="59"/>
        <end position="175"/>
    </location>
</feature>
<organism evidence="3 4">
    <name type="scientific">Paenibacillus xanthanilyticus</name>
    <dbReference type="NCBI Taxonomy" id="1783531"/>
    <lineage>
        <taxon>Bacteria</taxon>
        <taxon>Bacillati</taxon>
        <taxon>Bacillota</taxon>
        <taxon>Bacilli</taxon>
        <taxon>Bacillales</taxon>
        <taxon>Paenibacillaceae</taxon>
        <taxon>Paenibacillus</taxon>
    </lineage>
</organism>
<dbReference type="InterPro" id="IPR006976">
    <property type="entry name" value="VanZ-like"/>
</dbReference>
<proteinExistence type="predicted"/>
<dbReference type="InterPro" id="IPR053150">
    <property type="entry name" value="Teicoplanin_resist-assoc"/>
</dbReference>
<keyword evidence="4" id="KW-1185">Reference proteome</keyword>
<keyword evidence="1" id="KW-1133">Transmembrane helix</keyword>